<dbReference type="InterPro" id="IPR028082">
    <property type="entry name" value="Peripla_BP_I"/>
</dbReference>
<evidence type="ECO:0000313" key="8">
    <source>
        <dbReference type="Proteomes" id="UP000245959"/>
    </source>
</evidence>
<dbReference type="Proteomes" id="UP000576225">
    <property type="component" value="Unassembled WGS sequence"/>
</dbReference>
<name>A0A2U1AUI6_9BACT</name>
<dbReference type="InterPro" id="IPR051446">
    <property type="entry name" value="HTH_trans_reg/aminotransferase"/>
</dbReference>
<evidence type="ECO:0000256" key="4">
    <source>
        <dbReference type="ARBA" id="ARBA00023163"/>
    </source>
</evidence>
<evidence type="ECO:0000313" key="7">
    <source>
        <dbReference type="EMBL" id="PVY40099.1"/>
    </source>
</evidence>
<evidence type="ECO:0000256" key="3">
    <source>
        <dbReference type="ARBA" id="ARBA00023125"/>
    </source>
</evidence>
<keyword evidence="8" id="KW-1185">Reference proteome</keyword>
<evidence type="ECO:0000256" key="1">
    <source>
        <dbReference type="ARBA" id="ARBA00022898"/>
    </source>
</evidence>
<dbReference type="SMART" id="SM00345">
    <property type="entry name" value="HTH_GNTR"/>
    <property type="match status" value="1"/>
</dbReference>
<sequence length="334" mass="36678">MKTTNDPRKNLIRAIEARISAGQLAPGTRLPSLRELAGEFSLTVSGVRRSLETLCERGVLESRHGSGIYVRAHRDSTKPEAACRVTVFVSGEDRSRDYCAHALAGVRKAAENGNTAVNFDIVSCHLQQLRSRQLALPEPDALILLGCYDLNLPELPGNCPAVGLEMHDNYGGRLSTVALDPLAAARTATDYFLAGGFDRVTVFTSELPSYQFRADIFCSTFRRAGGECGLIPYHQAGMECLKDAGSGYLFIGDSIAQLFAQEYRAATGRFLAADRKILGLDGKRRLFPNYEPFPSVSLDWQYAGRIVLEECVRRIVRPGLPARRIYLCGTLDEA</sequence>
<dbReference type="Proteomes" id="UP000245959">
    <property type="component" value="Unassembled WGS sequence"/>
</dbReference>
<dbReference type="Pfam" id="PF00392">
    <property type="entry name" value="GntR"/>
    <property type="match status" value="1"/>
</dbReference>
<evidence type="ECO:0000313" key="6">
    <source>
        <dbReference type="EMBL" id="NMD88403.1"/>
    </source>
</evidence>
<evidence type="ECO:0000313" key="9">
    <source>
        <dbReference type="Proteomes" id="UP000576225"/>
    </source>
</evidence>
<dbReference type="PANTHER" id="PTHR46577">
    <property type="entry name" value="HTH-TYPE TRANSCRIPTIONAL REGULATORY PROTEIN GABR"/>
    <property type="match status" value="1"/>
</dbReference>
<dbReference type="GO" id="GO:0003677">
    <property type="term" value="F:DNA binding"/>
    <property type="evidence" value="ECO:0007669"/>
    <property type="project" value="UniProtKB-KW"/>
</dbReference>
<organism evidence="7 8">
    <name type="scientific">Victivallis vadensis</name>
    <dbReference type="NCBI Taxonomy" id="172901"/>
    <lineage>
        <taxon>Bacteria</taxon>
        <taxon>Pseudomonadati</taxon>
        <taxon>Lentisphaerota</taxon>
        <taxon>Lentisphaeria</taxon>
        <taxon>Victivallales</taxon>
        <taxon>Victivallaceae</taxon>
        <taxon>Victivallis</taxon>
    </lineage>
</organism>
<feature type="domain" description="HTH gntR-type" evidence="5">
    <location>
        <begin position="5"/>
        <end position="73"/>
    </location>
</feature>
<dbReference type="Gene3D" id="1.10.10.10">
    <property type="entry name" value="Winged helix-like DNA-binding domain superfamily/Winged helix DNA-binding domain"/>
    <property type="match status" value="1"/>
</dbReference>
<proteinExistence type="predicted"/>
<gene>
    <name evidence="7" type="ORF">C8D82_118100</name>
    <name evidence="6" type="ORF">HF882_17590</name>
</gene>
<keyword evidence="2" id="KW-0805">Transcription regulation</keyword>
<dbReference type="PANTHER" id="PTHR46577:SF1">
    <property type="entry name" value="HTH-TYPE TRANSCRIPTIONAL REGULATORY PROTEIN GABR"/>
    <property type="match status" value="1"/>
</dbReference>
<dbReference type="AlphaFoldDB" id="A0A2U1AUI6"/>
<protein>
    <submittedName>
        <fullName evidence="6">GntR family transcriptional regulator</fullName>
    </submittedName>
    <submittedName>
        <fullName evidence="7">Regulatory GntR family protein</fullName>
    </submittedName>
</protein>
<dbReference type="GO" id="GO:0003700">
    <property type="term" value="F:DNA-binding transcription factor activity"/>
    <property type="evidence" value="ECO:0007669"/>
    <property type="project" value="InterPro"/>
</dbReference>
<dbReference type="EMBL" id="JABAEW010000045">
    <property type="protein sequence ID" value="NMD88403.1"/>
    <property type="molecule type" value="Genomic_DNA"/>
</dbReference>
<reference evidence="6 9" key="2">
    <citation type="submission" date="2020-04" db="EMBL/GenBank/DDBJ databases">
        <authorList>
            <person name="Hitch T.C.A."/>
            <person name="Wylensek D."/>
            <person name="Clavel T."/>
        </authorList>
    </citation>
    <scope>NUCLEOTIDE SEQUENCE [LARGE SCALE GENOMIC DNA]</scope>
    <source>
        <strain evidence="6 9">COR2-253-APC-1A</strain>
    </source>
</reference>
<dbReference type="InterPro" id="IPR036388">
    <property type="entry name" value="WH-like_DNA-bd_sf"/>
</dbReference>
<keyword evidence="4" id="KW-0804">Transcription</keyword>
<dbReference type="OrthoDB" id="120836at2"/>
<accession>A0A2U1AUI6</accession>
<keyword evidence="1" id="KW-0663">Pyridoxal phosphate</keyword>
<keyword evidence="3" id="KW-0238">DNA-binding</keyword>
<dbReference type="InterPro" id="IPR000524">
    <property type="entry name" value="Tscrpt_reg_HTH_GntR"/>
</dbReference>
<reference evidence="7 8" key="1">
    <citation type="submission" date="2018-04" db="EMBL/GenBank/DDBJ databases">
        <title>Genomic Encyclopedia of Type Strains, Phase IV (KMG-IV): sequencing the most valuable type-strain genomes for metagenomic binning, comparative biology and taxonomic classification.</title>
        <authorList>
            <person name="Goeker M."/>
        </authorList>
    </citation>
    <scope>NUCLEOTIDE SEQUENCE [LARGE SCALE GENOMIC DNA]</scope>
    <source>
        <strain evidence="7 8">DSM 14823</strain>
    </source>
</reference>
<dbReference type="PROSITE" id="PS50949">
    <property type="entry name" value="HTH_GNTR"/>
    <property type="match status" value="1"/>
</dbReference>
<comment type="caution">
    <text evidence="7">The sequence shown here is derived from an EMBL/GenBank/DDBJ whole genome shotgun (WGS) entry which is preliminary data.</text>
</comment>
<dbReference type="EMBL" id="QEKH01000018">
    <property type="protein sequence ID" value="PVY40099.1"/>
    <property type="molecule type" value="Genomic_DNA"/>
</dbReference>
<dbReference type="SUPFAM" id="SSF53822">
    <property type="entry name" value="Periplasmic binding protein-like I"/>
    <property type="match status" value="1"/>
</dbReference>
<dbReference type="SUPFAM" id="SSF46785">
    <property type="entry name" value="Winged helix' DNA-binding domain"/>
    <property type="match status" value="1"/>
</dbReference>
<dbReference type="GeneID" id="78295812"/>
<evidence type="ECO:0000256" key="2">
    <source>
        <dbReference type="ARBA" id="ARBA00023015"/>
    </source>
</evidence>
<dbReference type="RefSeq" id="WP_116884517.1">
    <property type="nucleotide sequence ID" value="NZ_CABMMC010000046.1"/>
</dbReference>
<dbReference type="CDD" id="cd07377">
    <property type="entry name" value="WHTH_GntR"/>
    <property type="match status" value="1"/>
</dbReference>
<evidence type="ECO:0000259" key="5">
    <source>
        <dbReference type="PROSITE" id="PS50949"/>
    </source>
</evidence>
<dbReference type="InterPro" id="IPR036390">
    <property type="entry name" value="WH_DNA-bd_sf"/>
</dbReference>